<evidence type="ECO:0000313" key="2">
    <source>
        <dbReference type="Proteomes" id="UP000324105"/>
    </source>
</evidence>
<comment type="caution">
    <text evidence="1">The sequence shown here is derived from an EMBL/GenBank/DDBJ whole genome shotgun (WGS) entry which is preliminary data.</text>
</comment>
<sequence length="231" mass="26794">MLDEKIIGKEIYYTIQNDIEIINKALKSVSGSKTLYDELSVKYEIIFPELSKILTKVGNKISFGGEFDFRPELNRIKSALLAKLMVSELETEINSGVSNDAKEIVNIHLQTEDVTINELIEESKLYIRKSSIEEKQIGLEKIWDAFERFKTYFGEDKKKSVIQVLKKVSNGNQTIFEELEKECKILTDIGNKFQIRHFEINKPPIDSVELKEYLYFRMLSFLSYCISVLLI</sequence>
<dbReference type="EMBL" id="VIBR01000001">
    <property type="protein sequence ID" value="KAA0119606.1"/>
    <property type="molecule type" value="Genomic_DNA"/>
</dbReference>
<gene>
    <name evidence="1" type="ORF">FKX92_03455</name>
</gene>
<dbReference type="RefSeq" id="WP_149565544.1">
    <property type="nucleotide sequence ID" value="NZ_VIBR01000001.1"/>
</dbReference>
<dbReference type="AlphaFoldDB" id="A0A5A7ZUG6"/>
<protein>
    <submittedName>
        <fullName evidence="1">Uncharacterized protein</fullName>
    </submittedName>
</protein>
<organism evidence="1 2">
    <name type="scientific">Streptococcus sanguinis</name>
    <dbReference type="NCBI Taxonomy" id="1305"/>
    <lineage>
        <taxon>Bacteria</taxon>
        <taxon>Bacillati</taxon>
        <taxon>Bacillota</taxon>
        <taxon>Bacilli</taxon>
        <taxon>Lactobacillales</taxon>
        <taxon>Streptococcaceae</taxon>
        <taxon>Streptococcus</taxon>
    </lineage>
</organism>
<reference evidence="1 2" key="1">
    <citation type="submission" date="2019-06" db="EMBL/GenBank/DDBJ databases">
        <title>Genome sequence and analysis of a MDR-Streptococcus sanguis isolated from throat swab of children with scarlet fever from Hangzhou,China.</title>
        <authorList>
            <person name="Huang Y."/>
            <person name="Xie L."/>
            <person name="Liu W."/>
        </authorList>
    </citation>
    <scope>NUCLEOTIDE SEQUENCE [LARGE SCALE GENOMIC DNA]</scope>
    <source>
        <strain evidence="1 2">S28</strain>
    </source>
</reference>
<name>A0A5A7ZUG6_STRSA</name>
<evidence type="ECO:0000313" key="1">
    <source>
        <dbReference type="EMBL" id="KAA0119606.1"/>
    </source>
</evidence>
<dbReference type="Proteomes" id="UP000324105">
    <property type="component" value="Unassembled WGS sequence"/>
</dbReference>
<proteinExistence type="predicted"/>
<accession>A0A5A7ZUG6</accession>